<comment type="caution">
    <text evidence="1">The sequence shown here is derived from an EMBL/GenBank/DDBJ whole genome shotgun (WGS) entry which is preliminary data.</text>
</comment>
<dbReference type="AlphaFoldDB" id="A0AAN9Y197"/>
<name>A0AAN9Y197_9HEMI</name>
<organism evidence="1 2">
    <name type="scientific">Parthenolecanium corni</name>
    <dbReference type="NCBI Taxonomy" id="536013"/>
    <lineage>
        <taxon>Eukaryota</taxon>
        <taxon>Metazoa</taxon>
        <taxon>Ecdysozoa</taxon>
        <taxon>Arthropoda</taxon>
        <taxon>Hexapoda</taxon>
        <taxon>Insecta</taxon>
        <taxon>Pterygota</taxon>
        <taxon>Neoptera</taxon>
        <taxon>Paraneoptera</taxon>
        <taxon>Hemiptera</taxon>
        <taxon>Sternorrhyncha</taxon>
        <taxon>Coccoidea</taxon>
        <taxon>Coccidae</taxon>
        <taxon>Parthenolecanium</taxon>
    </lineage>
</organism>
<sequence length="183" mass="21476">MKIVTEDTGAATVKLVKERFVPIPPADIDHPLVCSVHRTPFRYTVRHFATIIENRCPVTVKVPESCLKNVKAFDKKLIERAYEWEKRLSQYKDDMYVRCVVNEMENHFKSKHNIAEINEEWIGEYERFTFKLCEAIVRAIDFGNKFVAHCEFDGTRVYALNKFRPIDEYLTIFYNAMVGNIDS</sequence>
<gene>
    <name evidence="1" type="ORF">V9T40_001335</name>
</gene>
<accession>A0AAN9Y197</accession>
<evidence type="ECO:0000313" key="1">
    <source>
        <dbReference type="EMBL" id="KAK7580706.1"/>
    </source>
</evidence>
<protein>
    <submittedName>
        <fullName evidence="1">Uncharacterized protein</fullName>
    </submittedName>
</protein>
<keyword evidence="2" id="KW-1185">Reference proteome</keyword>
<proteinExistence type="predicted"/>
<reference evidence="1 2" key="1">
    <citation type="submission" date="2024-03" db="EMBL/GenBank/DDBJ databases">
        <title>Adaptation during the transition from Ophiocordyceps entomopathogen to insect associate is accompanied by gene loss and intensified selection.</title>
        <authorList>
            <person name="Ward C.M."/>
            <person name="Onetto C.A."/>
            <person name="Borneman A.R."/>
        </authorList>
    </citation>
    <scope>NUCLEOTIDE SEQUENCE [LARGE SCALE GENOMIC DNA]</scope>
    <source>
        <strain evidence="1">AWRI1</strain>
        <tissue evidence="1">Single Adult Female</tissue>
    </source>
</reference>
<dbReference type="EMBL" id="JBBCAQ010000034">
    <property type="protein sequence ID" value="KAK7580706.1"/>
    <property type="molecule type" value="Genomic_DNA"/>
</dbReference>
<dbReference type="Proteomes" id="UP001367676">
    <property type="component" value="Unassembled WGS sequence"/>
</dbReference>
<evidence type="ECO:0000313" key="2">
    <source>
        <dbReference type="Proteomes" id="UP001367676"/>
    </source>
</evidence>